<sequence>MLNLTYQFLPSLPNLQFFHSYLIFSKFSSGLLFLSKVINMNDLHQLPILVELFVRRMWGARARGRYIDADDGIQPSTGAPLMDTDDVLRGMFNLYLICHIFYFLQLTCRTKRHIRCLIFSWKNQITFLDGGRNLEERILPPQCSSWASLQQERDEVLHRTSPWERHGGSQILGVAAMNGPGWWR</sequence>
<accession>A0A453BQD2</accession>
<dbReference type="Proteomes" id="UP000015105">
    <property type="component" value="Chromosome 2D"/>
</dbReference>
<dbReference type="EnsemblPlants" id="AET2Gv20592000.3">
    <property type="protein sequence ID" value="AET2Gv20592000.3"/>
    <property type="gene ID" value="AET2Gv20592000"/>
</dbReference>
<dbReference type="AlphaFoldDB" id="A0A453BQD2"/>
<name>A0A453BQD2_AEGTS</name>
<reference evidence="1" key="3">
    <citation type="journal article" date="2017" name="Nature">
        <title>Genome sequence of the progenitor of the wheat D genome Aegilops tauschii.</title>
        <authorList>
            <person name="Luo M.C."/>
            <person name="Gu Y.Q."/>
            <person name="Puiu D."/>
            <person name="Wang H."/>
            <person name="Twardziok S.O."/>
            <person name="Deal K.R."/>
            <person name="Huo N."/>
            <person name="Zhu T."/>
            <person name="Wang L."/>
            <person name="Wang Y."/>
            <person name="McGuire P.E."/>
            <person name="Liu S."/>
            <person name="Long H."/>
            <person name="Ramasamy R.K."/>
            <person name="Rodriguez J.C."/>
            <person name="Van S.L."/>
            <person name="Yuan L."/>
            <person name="Wang Z."/>
            <person name="Xia Z."/>
            <person name="Xiao L."/>
            <person name="Anderson O.D."/>
            <person name="Ouyang S."/>
            <person name="Liang Y."/>
            <person name="Zimin A.V."/>
            <person name="Pertea G."/>
            <person name="Qi P."/>
            <person name="Bennetzen J.L."/>
            <person name="Dai X."/>
            <person name="Dawson M.W."/>
            <person name="Muller H.G."/>
            <person name="Kugler K."/>
            <person name="Rivarola-Duarte L."/>
            <person name="Spannagl M."/>
            <person name="Mayer K.F.X."/>
            <person name="Lu F.H."/>
            <person name="Bevan M.W."/>
            <person name="Leroy P."/>
            <person name="Li P."/>
            <person name="You F.M."/>
            <person name="Sun Q."/>
            <person name="Liu Z."/>
            <person name="Lyons E."/>
            <person name="Wicker T."/>
            <person name="Salzberg S.L."/>
            <person name="Devos K.M."/>
            <person name="Dvorak J."/>
        </authorList>
    </citation>
    <scope>NUCLEOTIDE SEQUENCE [LARGE SCALE GENOMIC DNA]</scope>
    <source>
        <strain evidence="1">cv. AL8/78</strain>
    </source>
</reference>
<protein>
    <submittedName>
        <fullName evidence="1">Uncharacterized protein</fullName>
    </submittedName>
</protein>
<organism evidence="1 2">
    <name type="scientific">Aegilops tauschii subsp. strangulata</name>
    <name type="common">Goatgrass</name>
    <dbReference type="NCBI Taxonomy" id="200361"/>
    <lineage>
        <taxon>Eukaryota</taxon>
        <taxon>Viridiplantae</taxon>
        <taxon>Streptophyta</taxon>
        <taxon>Embryophyta</taxon>
        <taxon>Tracheophyta</taxon>
        <taxon>Spermatophyta</taxon>
        <taxon>Magnoliopsida</taxon>
        <taxon>Liliopsida</taxon>
        <taxon>Poales</taxon>
        <taxon>Poaceae</taxon>
        <taxon>BOP clade</taxon>
        <taxon>Pooideae</taxon>
        <taxon>Triticodae</taxon>
        <taxon>Triticeae</taxon>
        <taxon>Triticinae</taxon>
        <taxon>Aegilops</taxon>
    </lineage>
</organism>
<reference evidence="1" key="4">
    <citation type="submission" date="2019-03" db="UniProtKB">
        <authorList>
            <consortium name="EnsemblPlants"/>
        </authorList>
    </citation>
    <scope>IDENTIFICATION</scope>
</reference>
<reference evidence="1" key="5">
    <citation type="journal article" date="2021" name="G3 (Bethesda)">
        <title>Aegilops tauschii genome assembly Aet v5.0 features greater sequence contiguity and improved annotation.</title>
        <authorList>
            <person name="Wang L."/>
            <person name="Zhu T."/>
            <person name="Rodriguez J.C."/>
            <person name="Deal K.R."/>
            <person name="Dubcovsky J."/>
            <person name="McGuire P.E."/>
            <person name="Lux T."/>
            <person name="Spannagl M."/>
            <person name="Mayer K.F.X."/>
            <person name="Baldrich P."/>
            <person name="Meyers B.C."/>
            <person name="Huo N."/>
            <person name="Gu Y.Q."/>
            <person name="Zhou H."/>
            <person name="Devos K.M."/>
            <person name="Bennetzen J.L."/>
            <person name="Unver T."/>
            <person name="Budak H."/>
            <person name="Gulick P.J."/>
            <person name="Galiba G."/>
            <person name="Kalapos B."/>
            <person name="Nelson D.R."/>
            <person name="Li P."/>
            <person name="You F.M."/>
            <person name="Luo M.C."/>
            <person name="Dvorak J."/>
        </authorList>
    </citation>
    <scope>NUCLEOTIDE SEQUENCE [LARGE SCALE GENOMIC DNA]</scope>
    <source>
        <strain evidence="1">cv. AL8/78</strain>
    </source>
</reference>
<evidence type="ECO:0000313" key="1">
    <source>
        <dbReference type="EnsemblPlants" id="AET2Gv20592000.3"/>
    </source>
</evidence>
<proteinExistence type="predicted"/>
<keyword evidence="2" id="KW-1185">Reference proteome</keyword>
<dbReference type="Gramene" id="AET2Gv20592000.3">
    <property type="protein sequence ID" value="AET2Gv20592000.3"/>
    <property type="gene ID" value="AET2Gv20592000"/>
</dbReference>
<evidence type="ECO:0000313" key="2">
    <source>
        <dbReference type="Proteomes" id="UP000015105"/>
    </source>
</evidence>
<reference evidence="2" key="1">
    <citation type="journal article" date="2014" name="Science">
        <title>Ancient hybridizations among the ancestral genomes of bread wheat.</title>
        <authorList>
            <consortium name="International Wheat Genome Sequencing Consortium,"/>
            <person name="Marcussen T."/>
            <person name="Sandve S.R."/>
            <person name="Heier L."/>
            <person name="Spannagl M."/>
            <person name="Pfeifer M."/>
            <person name="Jakobsen K.S."/>
            <person name="Wulff B.B."/>
            <person name="Steuernagel B."/>
            <person name="Mayer K.F."/>
            <person name="Olsen O.A."/>
        </authorList>
    </citation>
    <scope>NUCLEOTIDE SEQUENCE [LARGE SCALE GENOMIC DNA]</scope>
    <source>
        <strain evidence="2">cv. AL8/78</strain>
    </source>
</reference>
<reference evidence="2" key="2">
    <citation type="journal article" date="2017" name="Nat. Plants">
        <title>The Aegilops tauschii genome reveals multiple impacts of transposons.</title>
        <authorList>
            <person name="Zhao G."/>
            <person name="Zou C."/>
            <person name="Li K."/>
            <person name="Wang K."/>
            <person name="Li T."/>
            <person name="Gao L."/>
            <person name="Zhang X."/>
            <person name="Wang H."/>
            <person name="Yang Z."/>
            <person name="Liu X."/>
            <person name="Jiang W."/>
            <person name="Mao L."/>
            <person name="Kong X."/>
            <person name="Jiao Y."/>
            <person name="Jia J."/>
        </authorList>
    </citation>
    <scope>NUCLEOTIDE SEQUENCE [LARGE SCALE GENOMIC DNA]</scope>
    <source>
        <strain evidence="2">cv. AL8/78</strain>
    </source>
</reference>